<protein>
    <submittedName>
        <fullName evidence="2">Uncharacterized protein</fullName>
    </submittedName>
</protein>
<organism evidence="2 3">
    <name type="scientific">Lactuca virosa</name>
    <dbReference type="NCBI Taxonomy" id="75947"/>
    <lineage>
        <taxon>Eukaryota</taxon>
        <taxon>Viridiplantae</taxon>
        <taxon>Streptophyta</taxon>
        <taxon>Embryophyta</taxon>
        <taxon>Tracheophyta</taxon>
        <taxon>Spermatophyta</taxon>
        <taxon>Magnoliopsida</taxon>
        <taxon>eudicotyledons</taxon>
        <taxon>Gunneridae</taxon>
        <taxon>Pentapetalae</taxon>
        <taxon>asterids</taxon>
        <taxon>campanulids</taxon>
        <taxon>Asterales</taxon>
        <taxon>Asteraceae</taxon>
        <taxon>Cichorioideae</taxon>
        <taxon>Cichorieae</taxon>
        <taxon>Lactucinae</taxon>
        <taxon>Lactuca</taxon>
    </lineage>
</organism>
<evidence type="ECO:0000256" key="1">
    <source>
        <dbReference type="SAM" id="Coils"/>
    </source>
</evidence>
<gene>
    <name evidence="2" type="ORF">LVIROSA_LOCUS7972</name>
</gene>
<name>A0AAU9M0A9_9ASTR</name>
<sequence>MEKNNEKIHLEKRYLEEKVKNLREKKTGQKGNEAFGSRKGKVEIVSDKIDKLNPPLTKEQQVDQAKRDALLDELNALNAKFNAEEAKKKNVEAILANKKALFPSWSLEGIEEEGYIIEIAKMDVEISSVLNRRPIVKPMDPPENLDSVKVRFIENEN</sequence>
<comment type="caution">
    <text evidence="2">The sequence shown here is derived from an EMBL/GenBank/DDBJ whole genome shotgun (WGS) entry which is preliminary data.</text>
</comment>
<keyword evidence="1" id="KW-0175">Coiled coil</keyword>
<proteinExistence type="predicted"/>
<reference evidence="2 3" key="1">
    <citation type="submission" date="2022-01" db="EMBL/GenBank/DDBJ databases">
        <authorList>
            <person name="Xiong W."/>
            <person name="Schranz E."/>
        </authorList>
    </citation>
    <scope>NUCLEOTIDE SEQUENCE [LARGE SCALE GENOMIC DNA]</scope>
</reference>
<dbReference type="EMBL" id="CAKMRJ010001112">
    <property type="protein sequence ID" value="CAH1420516.1"/>
    <property type="molecule type" value="Genomic_DNA"/>
</dbReference>
<dbReference type="Proteomes" id="UP001157418">
    <property type="component" value="Unassembled WGS sequence"/>
</dbReference>
<feature type="coiled-coil region" evidence="1">
    <location>
        <begin position="67"/>
        <end position="94"/>
    </location>
</feature>
<evidence type="ECO:0000313" key="2">
    <source>
        <dbReference type="EMBL" id="CAH1420516.1"/>
    </source>
</evidence>
<keyword evidence="3" id="KW-1185">Reference proteome</keyword>
<evidence type="ECO:0000313" key="3">
    <source>
        <dbReference type="Proteomes" id="UP001157418"/>
    </source>
</evidence>
<accession>A0AAU9M0A9</accession>
<dbReference type="AlphaFoldDB" id="A0AAU9M0A9"/>